<evidence type="ECO:0000313" key="3">
    <source>
        <dbReference type="Proteomes" id="UP001215598"/>
    </source>
</evidence>
<evidence type="ECO:0000256" key="1">
    <source>
        <dbReference type="SAM" id="Coils"/>
    </source>
</evidence>
<reference evidence="2" key="1">
    <citation type="submission" date="2023-03" db="EMBL/GenBank/DDBJ databases">
        <title>Massive genome expansion in bonnet fungi (Mycena s.s.) driven by repeated elements and novel gene families across ecological guilds.</title>
        <authorList>
            <consortium name="Lawrence Berkeley National Laboratory"/>
            <person name="Harder C.B."/>
            <person name="Miyauchi S."/>
            <person name="Viragh M."/>
            <person name="Kuo A."/>
            <person name="Thoen E."/>
            <person name="Andreopoulos B."/>
            <person name="Lu D."/>
            <person name="Skrede I."/>
            <person name="Drula E."/>
            <person name="Henrissat B."/>
            <person name="Morin E."/>
            <person name="Kohler A."/>
            <person name="Barry K."/>
            <person name="LaButti K."/>
            <person name="Morin E."/>
            <person name="Salamov A."/>
            <person name="Lipzen A."/>
            <person name="Mereny Z."/>
            <person name="Hegedus B."/>
            <person name="Baldrian P."/>
            <person name="Stursova M."/>
            <person name="Weitz H."/>
            <person name="Taylor A."/>
            <person name="Grigoriev I.V."/>
            <person name="Nagy L.G."/>
            <person name="Martin F."/>
            <person name="Kauserud H."/>
        </authorList>
    </citation>
    <scope>NUCLEOTIDE SEQUENCE</scope>
    <source>
        <strain evidence="2">CBHHK182m</strain>
    </source>
</reference>
<accession>A0AAD7IQ40</accession>
<protein>
    <submittedName>
        <fullName evidence="2">Uncharacterized protein</fullName>
    </submittedName>
</protein>
<sequence>MSSSCNEQVREAIKLSDSDYYTFGLIALGPNFRTRVFASAHEEKNIESPAVMRALEADRSRIEDLDAQILQLERALSVLRGKRALVQERLGSYKYPDMARNSAIDARAVESDEVYIRVSQSFPCLDGNMALEILEDTPRTDNLARILELTVPHPGRWEHLELHSHNPSQLLGLDGPMPLLRRLHVTFADEDARAVPLLSDAPLLCTAVLDYIALKAVILPWGQLTSLTLERVLPSECTPVLKQTTNLLHCRLNLLGDGDPFEPVILSHLDSLILEDYENSIITGHLETFIVPALRHLEVAEMFLGSAPIASLQSFISQSGCRLLDVLIT</sequence>
<dbReference type="AlphaFoldDB" id="A0AAD7IQ40"/>
<gene>
    <name evidence="2" type="ORF">B0H16DRAFT_1725721</name>
</gene>
<keyword evidence="3" id="KW-1185">Reference proteome</keyword>
<dbReference type="EMBL" id="JARKIB010000074">
    <property type="protein sequence ID" value="KAJ7748107.1"/>
    <property type="molecule type" value="Genomic_DNA"/>
</dbReference>
<evidence type="ECO:0000313" key="2">
    <source>
        <dbReference type="EMBL" id="KAJ7748107.1"/>
    </source>
</evidence>
<name>A0AAD7IQ40_9AGAR</name>
<keyword evidence="1" id="KW-0175">Coiled coil</keyword>
<comment type="caution">
    <text evidence="2">The sequence shown here is derived from an EMBL/GenBank/DDBJ whole genome shotgun (WGS) entry which is preliminary data.</text>
</comment>
<proteinExistence type="predicted"/>
<dbReference type="Proteomes" id="UP001215598">
    <property type="component" value="Unassembled WGS sequence"/>
</dbReference>
<feature type="coiled-coil region" evidence="1">
    <location>
        <begin position="55"/>
        <end position="82"/>
    </location>
</feature>
<organism evidence="2 3">
    <name type="scientific">Mycena metata</name>
    <dbReference type="NCBI Taxonomy" id="1033252"/>
    <lineage>
        <taxon>Eukaryota</taxon>
        <taxon>Fungi</taxon>
        <taxon>Dikarya</taxon>
        <taxon>Basidiomycota</taxon>
        <taxon>Agaricomycotina</taxon>
        <taxon>Agaricomycetes</taxon>
        <taxon>Agaricomycetidae</taxon>
        <taxon>Agaricales</taxon>
        <taxon>Marasmiineae</taxon>
        <taxon>Mycenaceae</taxon>
        <taxon>Mycena</taxon>
    </lineage>
</organism>